<evidence type="ECO:0000256" key="1">
    <source>
        <dbReference type="SAM" id="SignalP"/>
    </source>
</evidence>
<feature type="domain" description="DUF2147" evidence="2">
    <location>
        <begin position="25"/>
        <end position="127"/>
    </location>
</feature>
<dbReference type="PANTHER" id="PTHR36919">
    <property type="entry name" value="BLR1215 PROTEIN"/>
    <property type="match status" value="1"/>
</dbReference>
<gene>
    <name evidence="3" type="ORF">GQE99_01710</name>
</gene>
<dbReference type="PANTHER" id="PTHR36919:SF2">
    <property type="entry name" value="BLL6627 PROTEIN"/>
    <property type="match status" value="1"/>
</dbReference>
<reference evidence="3 4" key="1">
    <citation type="submission" date="2019-12" db="EMBL/GenBank/DDBJ databases">
        <title>Maritimibacter sp. nov. sp. isolated from sea sand.</title>
        <authorList>
            <person name="Kim J."/>
            <person name="Jeong S.E."/>
            <person name="Jung H.S."/>
            <person name="Jeon C.O."/>
        </authorList>
    </citation>
    <scope>NUCLEOTIDE SEQUENCE [LARGE SCALE GENOMIC DNA]</scope>
    <source>
        <strain evidence="3 4">DP07</strain>
    </source>
</reference>
<comment type="caution">
    <text evidence="3">The sequence shown here is derived from an EMBL/GenBank/DDBJ whole genome shotgun (WGS) entry which is preliminary data.</text>
</comment>
<feature type="signal peptide" evidence="1">
    <location>
        <begin position="1"/>
        <end position="19"/>
    </location>
</feature>
<dbReference type="Proteomes" id="UP000467322">
    <property type="component" value="Unassembled WGS sequence"/>
</dbReference>
<name>A0A845LV22_9RHOB</name>
<protein>
    <submittedName>
        <fullName evidence="3">DUF2147 domain-containing protein</fullName>
    </submittedName>
</protein>
<evidence type="ECO:0000259" key="2">
    <source>
        <dbReference type="Pfam" id="PF09917"/>
    </source>
</evidence>
<dbReference type="Pfam" id="PF09917">
    <property type="entry name" value="DUF2147"/>
    <property type="match status" value="1"/>
</dbReference>
<accession>A0A845LV22</accession>
<keyword evidence="1" id="KW-0732">Signal</keyword>
<evidence type="ECO:0000313" key="3">
    <source>
        <dbReference type="EMBL" id="MZR11730.1"/>
    </source>
</evidence>
<keyword evidence="4" id="KW-1185">Reference proteome</keyword>
<evidence type="ECO:0000313" key="4">
    <source>
        <dbReference type="Proteomes" id="UP000467322"/>
    </source>
</evidence>
<dbReference type="RefSeq" id="WP_161349856.1">
    <property type="nucleotide sequence ID" value="NZ_WTUX01000005.1"/>
</dbReference>
<feature type="chain" id="PRO_5032874522" evidence="1">
    <location>
        <begin position="20"/>
        <end position="129"/>
    </location>
</feature>
<dbReference type="Gene3D" id="2.40.128.520">
    <property type="match status" value="1"/>
</dbReference>
<organism evidence="3 4">
    <name type="scientific">Maritimibacter harenae</name>
    <dbReference type="NCBI Taxonomy" id="2606218"/>
    <lineage>
        <taxon>Bacteria</taxon>
        <taxon>Pseudomonadati</taxon>
        <taxon>Pseudomonadota</taxon>
        <taxon>Alphaproteobacteria</taxon>
        <taxon>Rhodobacterales</taxon>
        <taxon>Roseobacteraceae</taxon>
        <taxon>Maritimibacter</taxon>
    </lineage>
</organism>
<dbReference type="InterPro" id="IPR019223">
    <property type="entry name" value="DUF2147"/>
</dbReference>
<sequence length="129" mass="14212">MKKLALTAALALFTLPAMAQEDAVGWWKTQVDDGAYAHVEIKRCGDGMVCGWIRRTFNDTGEYQSENIGKPIVINMAPQGNGSYRGQVWRPSNDKIYVGKMEIEGAQMDLKGCVAGGLLCASQNWTRIQ</sequence>
<dbReference type="AlphaFoldDB" id="A0A845LV22"/>
<proteinExistence type="predicted"/>
<dbReference type="EMBL" id="WTUX01000005">
    <property type="protein sequence ID" value="MZR11730.1"/>
    <property type="molecule type" value="Genomic_DNA"/>
</dbReference>